<gene>
    <name evidence="3" type="ordered locus">Igag_0566</name>
</gene>
<dbReference type="STRING" id="583356.Igag_0566"/>
<dbReference type="SUPFAM" id="SSF46785">
    <property type="entry name" value="Winged helix' DNA-binding domain"/>
    <property type="match status" value="1"/>
</dbReference>
<evidence type="ECO:0000259" key="2">
    <source>
        <dbReference type="Pfam" id="PF08279"/>
    </source>
</evidence>
<keyword evidence="1" id="KW-0175">Coiled coil</keyword>
<name>E0SSC9_IGNAA</name>
<evidence type="ECO:0000313" key="3">
    <source>
        <dbReference type="EMBL" id="ADM27401.1"/>
    </source>
</evidence>
<dbReference type="EMBL" id="CP002098">
    <property type="protein sequence ID" value="ADM27401.1"/>
    <property type="molecule type" value="Genomic_DNA"/>
</dbReference>
<dbReference type="Pfam" id="PF08279">
    <property type="entry name" value="HTH_11"/>
    <property type="match status" value="1"/>
</dbReference>
<dbReference type="KEGG" id="iag:Igag_0566"/>
<keyword evidence="4" id="KW-1185">Reference proteome</keyword>
<evidence type="ECO:0000313" key="4">
    <source>
        <dbReference type="Proteomes" id="UP000001304"/>
    </source>
</evidence>
<feature type="coiled-coil region" evidence="1">
    <location>
        <begin position="96"/>
        <end position="130"/>
    </location>
</feature>
<dbReference type="AlphaFoldDB" id="E0SSC9"/>
<feature type="domain" description="Helix-turn-helix type 11" evidence="2">
    <location>
        <begin position="7"/>
        <end position="53"/>
    </location>
</feature>
<dbReference type="Gene3D" id="1.10.10.10">
    <property type="entry name" value="Winged helix-like DNA-binding domain superfamily/Winged helix DNA-binding domain"/>
    <property type="match status" value="1"/>
</dbReference>
<dbReference type="Proteomes" id="UP000001304">
    <property type="component" value="Chromosome"/>
</dbReference>
<dbReference type="InterPro" id="IPR036388">
    <property type="entry name" value="WH-like_DNA-bd_sf"/>
</dbReference>
<sequence length="195" mass="21888">MSTLMDKVIEYLKHHPNAKPREIADYLGVNLRIVRAILAKLRDRGIVIRSEKGYVLRTSGIDVGSIEEGIKAEEISKPVTAIQATQQLQSIQTTISSSLEDRINRIENEIKEIRKTFDSLREAVQQIQRTPSTESSIRNIEGEILIQLAEAIEILALALQRISMGDTAISDLVDEALEKIEKVLSITKNKKTSRN</sequence>
<proteinExistence type="predicted"/>
<dbReference type="HOGENOM" id="CLU_1393562_0_0_2"/>
<dbReference type="BioCyc" id="IAGG583356:GHAH-567-MONOMER"/>
<accession>E0SSC9</accession>
<protein>
    <submittedName>
        <fullName evidence="3">Helix-turn-helix type 11 domain protein</fullName>
    </submittedName>
</protein>
<evidence type="ECO:0000256" key="1">
    <source>
        <dbReference type="SAM" id="Coils"/>
    </source>
</evidence>
<dbReference type="InterPro" id="IPR036390">
    <property type="entry name" value="WH_DNA-bd_sf"/>
</dbReference>
<reference evidence="3 4" key="1">
    <citation type="journal article" date="2010" name="Stand. Genomic Sci.">
        <title>Complete genome sequence of Ignisphaera aggregans type strain (AQ1.S1).</title>
        <authorList>
            <person name="Goker M."/>
            <person name="Held B."/>
            <person name="Lapidus A."/>
            <person name="Nolan M."/>
            <person name="Spring S."/>
            <person name="Yasawong M."/>
            <person name="Lucas S."/>
            <person name="Glavina Del Rio T."/>
            <person name="Tice H."/>
            <person name="Cheng J.F."/>
            <person name="Goodwin L."/>
            <person name="Tapia R."/>
            <person name="Pitluck S."/>
            <person name="Liolios K."/>
            <person name="Ivanova N."/>
            <person name="Mavromatis K."/>
            <person name="Mikhailova N."/>
            <person name="Pati A."/>
            <person name="Chen A."/>
            <person name="Palaniappan K."/>
            <person name="Brambilla E."/>
            <person name="Land M."/>
            <person name="Hauser L."/>
            <person name="Chang Y.J."/>
            <person name="Jeffries C.D."/>
            <person name="Brettin T."/>
            <person name="Detter J.C."/>
            <person name="Han C."/>
            <person name="Rohde M."/>
            <person name="Sikorski J."/>
            <person name="Woyke T."/>
            <person name="Bristow J."/>
            <person name="Eisen J.A."/>
            <person name="Markowitz V."/>
            <person name="Hugenholtz P."/>
            <person name="Kyrpides N.C."/>
            <person name="Klenk H.P."/>
        </authorList>
    </citation>
    <scope>NUCLEOTIDE SEQUENCE [LARGE SCALE GENOMIC DNA]</scope>
    <source>
        <strain evidence="4">DSM 17230 / JCM 13409 / AQ1.S1</strain>
    </source>
</reference>
<dbReference type="InterPro" id="IPR013196">
    <property type="entry name" value="HTH_11"/>
</dbReference>
<organism evidence="3 4">
    <name type="scientific">Ignisphaera aggregans (strain DSM 17230 / JCM 13409 / AQ1.S1)</name>
    <dbReference type="NCBI Taxonomy" id="583356"/>
    <lineage>
        <taxon>Archaea</taxon>
        <taxon>Thermoproteota</taxon>
        <taxon>Thermoprotei</taxon>
        <taxon>Desulfurococcales</taxon>
        <taxon>Desulfurococcaceae</taxon>
        <taxon>Ignisphaera</taxon>
    </lineage>
</organism>